<gene>
    <name evidence="3" type="ORF">CTheo_716</name>
</gene>
<evidence type="ECO:0000256" key="1">
    <source>
        <dbReference type="SAM" id="MobiDB-lite"/>
    </source>
</evidence>
<evidence type="ECO:0000313" key="4">
    <source>
        <dbReference type="Proteomes" id="UP000383932"/>
    </source>
</evidence>
<feature type="domain" description="PH" evidence="2">
    <location>
        <begin position="1019"/>
        <end position="1177"/>
    </location>
</feature>
<dbReference type="PANTHER" id="PTHR28076">
    <property type="entry name" value="SPORULATION-SPECIFIC PROTEIN 71"/>
    <property type="match status" value="1"/>
</dbReference>
<organism evidence="3 4">
    <name type="scientific">Ceratobasidium theobromae</name>
    <dbReference type="NCBI Taxonomy" id="1582974"/>
    <lineage>
        <taxon>Eukaryota</taxon>
        <taxon>Fungi</taxon>
        <taxon>Dikarya</taxon>
        <taxon>Basidiomycota</taxon>
        <taxon>Agaricomycotina</taxon>
        <taxon>Agaricomycetes</taxon>
        <taxon>Cantharellales</taxon>
        <taxon>Ceratobasidiaceae</taxon>
        <taxon>Ceratobasidium</taxon>
    </lineage>
</organism>
<evidence type="ECO:0000313" key="3">
    <source>
        <dbReference type="EMBL" id="KAB5595952.1"/>
    </source>
</evidence>
<feature type="compositionally biased region" description="Pro residues" evidence="1">
    <location>
        <begin position="405"/>
        <end position="414"/>
    </location>
</feature>
<dbReference type="AlphaFoldDB" id="A0A5N5QW24"/>
<dbReference type="EMBL" id="SSOP01000005">
    <property type="protein sequence ID" value="KAB5595952.1"/>
    <property type="molecule type" value="Genomic_DNA"/>
</dbReference>
<feature type="domain" description="PH" evidence="2">
    <location>
        <begin position="769"/>
        <end position="957"/>
    </location>
</feature>
<dbReference type="InterPro" id="IPR039486">
    <property type="entry name" value="Mug56/Spo71_PH"/>
</dbReference>
<accession>A0A5N5QW24</accession>
<feature type="compositionally biased region" description="Polar residues" evidence="1">
    <location>
        <begin position="218"/>
        <end position="242"/>
    </location>
</feature>
<dbReference type="InterPro" id="IPR001849">
    <property type="entry name" value="PH_domain"/>
</dbReference>
<feature type="region of interest" description="Disordered" evidence="1">
    <location>
        <begin position="205"/>
        <end position="315"/>
    </location>
</feature>
<dbReference type="GO" id="GO:1902657">
    <property type="term" value="P:protein localization to prospore membrane"/>
    <property type="evidence" value="ECO:0007669"/>
    <property type="project" value="InterPro"/>
</dbReference>
<dbReference type="PANTHER" id="PTHR28076:SF1">
    <property type="entry name" value="PROSPORE MEMBRANE ADAPTER PROTEIN SPO71"/>
    <property type="match status" value="1"/>
</dbReference>
<dbReference type="Proteomes" id="UP000383932">
    <property type="component" value="Unassembled WGS sequence"/>
</dbReference>
<feature type="compositionally biased region" description="Low complexity" evidence="1">
    <location>
        <begin position="415"/>
        <end position="425"/>
    </location>
</feature>
<feature type="region of interest" description="Disordered" evidence="1">
    <location>
        <begin position="93"/>
        <end position="126"/>
    </location>
</feature>
<sequence length="1197" mass="133981">MPHVNIASVGVTEAPRPTSLPDGVPIGVFPSPAPRGHPDDDHIRGRRRVFIGPMPENIAARLRVGVSSGSGHVGIPSSEFAEEDFARDDIACDEDEEEDTCSNSKARSKDHSESDSECERTASPLEKGKISRRQLLREFISRGGNREHFSEREIWKAWHKAGWSQVPLPADASTRRWVGTSFEVGVDVVAGMSSRLVAPIHPLRDDRGEIQVGGAQGDPTSRPSPSRGTTADTFFTAYSSSQSDEEDFIREDGQKKGKARLDSEPVSQRLASKVSLAVTESGGPSSQVASATRRADIPPSGSPFRSGPSRQVDIRPRSTLGITSTSGEQKGVGLQSVSESNLPAMLNPTRGASLAPTPGLRSALRRRFSTLKEGTAKQRSVIFAESPQPLSTKSVDPFNKLPHSAPAPPAPSAPAQPSENQASPAEVLNRESGATDATSAGAVVAFQAQLAHVPDDGIVLRGDLGSNLKDRMLVRAAYNRSPGLPQPFDEAEASRHPDTQEMQWREMLVVWRQGKEDRVELYQDYTTPGKERLLGHKDLAFVVPLREGVTNISLYSHVDLTFCLTCPPTPVRTGTPSKRAHFHRAPIGTNIFVLKVKSRTRALNWIWNLWRFLGGKLPETIDIHCPALGTRVRVDIPDLGHIASIDSWKRFTRSYLIDACGRSLRGLPDWDSMMESPALRGSRLELAWRKESKLDWVWQEKDEEGADIDWQVLFGLALRQRSLPSQLEIRLRLHAPTHVILTDGSNLGKELPFVTLVVYQHFWLVEEPPAVEGYLHRIKPKTLTRTNVYLTSYDGYLFTLRYADAEPPAPPVLLQKPLDNEGRRVARERELRRGRSMILDADGYIDLRSILAVRRAVELTPPVGTIDTGVARSNRLPDDSNDHNDFNDQWVDQADASDNEDEGGDEILSKSGNKMRLKMKRSFELIMRSGRVIRFETYSRKICLEWISHLRNLIKYWTRRHRIDARDEMELVFATQGRARFTVPKRGKEEAPEGWMPDGASPYLAKFWNWCVLEGCRAIVKAGRLYTKKGIREQFKHHFHVVAGGHLILFHITPNVTAYHHHSRTISLADAYVYSGQIAIRSLPRAAGVDSRQKIPRRYQDGLESDDSEEDTTFIVWYRPHDTHKPLDPLLPPEQAFKGEPTIAPLGGKHKQIICKARSRLERDAWCWVLNVEIERLSRTLLTRERIMRNQGNLVPE</sequence>
<evidence type="ECO:0000259" key="2">
    <source>
        <dbReference type="SMART" id="SM00233"/>
    </source>
</evidence>
<protein>
    <submittedName>
        <fullName evidence="3">Nuclear pore complex protein</fullName>
    </submittedName>
</protein>
<name>A0A5N5QW24_9AGAM</name>
<feature type="compositionally biased region" description="Basic and acidic residues" evidence="1">
    <location>
        <begin position="107"/>
        <end position="120"/>
    </location>
</feature>
<keyword evidence="4" id="KW-1185">Reference proteome</keyword>
<dbReference type="Pfam" id="PF23207">
    <property type="entry name" value="PH_SPO71"/>
    <property type="match status" value="1"/>
</dbReference>
<feature type="region of interest" description="Disordered" evidence="1">
    <location>
        <begin position="375"/>
        <end position="434"/>
    </location>
</feature>
<reference evidence="3 4" key="1">
    <citation type="journal article" date="2019" name="Fungal Biol. Biotechnol.">
        <title>Draft genome sequence of fastidious pathogen Ceratobasidium theobromae, which causes vascular-streak dieback in Theobroma cacao.</title>
        <authorList>
            <person name="Ali S.S."/>
            <person name="Asman A."/>
            <person name="Shao J."/>
            <person name="Firmansyah A.P."/>
            <person name="Susilo A.W."/>
            <person name="Rosmana A."/>
            <person name="McMahon P."/>
            <person name="Junaid M."/>
            <person name="Guest D."/>
            <person name="Kheng T.Y."/>
            <person name="Meinhardt L.W."/>
            <person name="Bailey B.A."/>
        </authorList>
    </citation>
    <scope>NUCLEOTIDE SEQUENCE [LARGE SCALE GENOMIC DNA]</scope>
    <source>
        <strain evidence="3 4">CT2</strain>
    </source>
</reference>
<comment type="caution">
    <text evidence="3">The sequence shown here is derived from an EMBL/GenBank/DDBJ whole genome shotgun (WGS) entry which is preliminary data.</text>
</comment>
<dbReference type="InterPro" id="IPR040345">
    <property type="entry name" value="Mug56/Spo71"/>
</dbReference>
<feature type="region of interest" description="Disordered" evidence="1">
    <location>
        <begin position="870"/>
        <end position="889"/>
    </location>
</feature>
<dbReference type="SMART" id="SM00233">
    <property type="entry name" value="PH"/>
    <property type="match status" value="2"/>
</dbReference>
<feature type="region of interest" description="Disordered" evidence="1">
    <location>
        <begin position="1"/>
        <end position="43"/>
    </location>
</feature>
<feature type="compositionally biased region" description="Basic and acidic residues" evidence="1">
    <location>
        <begin position="875"/>
        <end position="886"/>
    </location>
</feature>
<dbReference type="Pfam" id="PF15404">
    <property type="entry name" value="PH_4"/>
    <property type="match status" value="1"/>
</dbReference>
<proteinExistence type="predicted"/>
<dbReference type="OrthoDB" id="5579281at2759"/>
<feature type="compositionally biased region" description="Basic and acidic residues" evidence="1">
    <location>
        <begin position="250"/>
        <end position="263"/>
    </location>
</feature>
<feature type="compositionally biased region" description="Low complexity" evidence="1">
    <location>
        <begin position="298"/>
        <end position="310"/>
    </location>
</feature>
<dbReference type="InterPro" id="IPR057379">
    <property type="entry name" value="PH_SPO71"/>
</dbReference>